<feature type="transmembrane region" description="Helical" evidence="1">
    <location>
        <begin position="61"/>
        <end position="84"/>
    </location>
</feature>
<dbReference type="InParanoid" id="A0A061GTB5"/>
<dbReference type="AlphaFoldDB" id="A0A061GTB5"/>
<accession>A0A061GTB5</accession>
<sequence length="265" mass="30346">MSIRLKQKKGMGIRHLHMNDAILLKLVWQLFTRPDALWVQVMKGEYRFDVVQRLGSIHRNGALALWSSLSLLWPIFIANLRWALGDMMNVRFWKNLSFGEESLVIHGINLDEYAFEHILVRDFLTEDGASNNNELLHCLLEEIALKVTNLISLFLQFRVDEPYLAITFFVIFFASSAYEYLREESDNGAVLPSKLNIVHSMVAAIASIVALSDMVYDTNRRKENVLIGWNPLHETGHSRLFAKAMGGVDYAYIQEKEHCGGPYGK</sequence>
<dbReference type="Gramene" id="EOY32716">
    <property type="protein sequence ID" value="EOY32716"/>
    <property type="gene ID" value="TCM_040742"/>
</dbReference>
<keyword evidence="1" id="KW-1133">Transmembrane helix</keyword>
<dbReference type="EMBL" id="CM001887">
    <property type="protein sequence ID" value="EOY32716.1"/>
    <property type="molecule type" value="Genomic_DNA"/>
</dbReference>
<evidence type="ECO:0000256" key="1">
    <source>
        <dbReference type="SAM" id="Phobius"/>
    </source>
</evidence>
<reference evidence="2 3" key="1">
    <citation type="journal article" date="2013" name="Genome Biol.">
        <title>The genome sequence of the most widely cultivated cacao type and its use to identify candidate genes regulating pod color.</title>
        <authorList>
            <person name="Motamayor J.C."/>
            <person name="Mockaitis K."/>
            <person name="Schmutz J."/>
            <person name="Haiminen N."/>
            <person name="Iii D.L."/>
            <person name="Cornejo O."/>
            <person name="Findley S.D."/>
            <person name="Zheng P."/>
            <person name="Utro F."/>
            <person name="Royaert S."/>
            <person name="Saski C."/>
            <person name="Jenkins J."/>
            <person name="Podicheti R."/>
            <person name="Zhao M."/>
            <person name="Scheffler B.E."/>
            <person name="Stack J.C."/>
            <person name="Feltus F.A."/>
            <person name="Mustiga G.M."/>
            <person name="Amores F."/>
            <person name="Phillips W."/>
            <person name="Marelli J.P."/>
            <person name="May G.D."/>
            <person name="Shapiro H."/>
            <person name="Ma J."/>
            <person name="Bustamante C.D."/>
            <person name="Schnell R.J."/>
            <person name="Main D."/>
            <person name="Gilbert D."/>
            <person name="Parida L."/>
            <person name="Kuhn D.N."/>
        </authorList>
    </citation>
    <scope>NUCLEOTIDE SEQUENCE [LARGE SCALE GENOMIC DNA]</scope>
    <source>
        <strain evidence="3">cv. Matina 1-6</strain>
    </source>
</reference>
<dbReference type="Proteomes" id="UP000026915">
    <property type="component" value="Chromosome 9"/>
</dbReference>
<dbReference type="HOGENOM" id="CLU_1051360_0_0_1"/>
<keyword evidence="1" id="KW-0812">Transmembrane</keyword>
<keyword evidence="3" id="KW-1185">Reference proteome</keyword>
<organism evidence="2 3">
    <name type="scientific">Theobroma cacao</name>
    <name type="common">Cacao</name>
    <name type="synonym">Cocoa</name>
    <dbReference type="NCBI Taxonomy" id="3641"/>
    <lineage>
        <taxon>Eukaryota</taxon>
        <taxon>Viridiplantae</taxon>
        <taxon>Streptophyta</taxon>
        <taxon>Embryophyta</taxon>
        <taxon>Tracheophyta</taxon>
        <taxon>Spermatophyta</taxon>
        <taxon>Magnoliopsida</taxon>
        <taxon>eudicotyledons</taxon>
        <taxon>Gunneridae</taxon>
        <taxon>Pentapetalae</taxon>
        <taxon>rosids</taxon>
        <taxon>malvids</taxon>
        <taxon>Malvales</taxon>
        <taxon>Malvaceae</taxon>
        <taxon>Byttnerioideae</taxon>
        <taxon>Theobroma</taxon>
    </lineage>
</organism>
<keyword evidence="1" id="KW-0472">Membrane</keyword>
<evidence type="ECO:0000313" key="2">
    <source>
        <dbReference type="EMBL" id="EOY32716.1"/>
    </source>
</evidence>
<proteinExistence type="predicted"/>
<protein>
    <submittedName>
        <fullName evidence="2">Uncharacterized protein</fullName>
    </submittedName>
</protein>
<evidence type="ECO:0000313" key="3">
    <source>
        <dbReference type="Proteomes" id="UP000026915"/>
    </source>
</evidence>
<name>A0A061GTB5_THECC</name>
<gene>
    <name evidence="2" type="ORF">TCM_040742</name>
</gene>